<dbReference type="PANTHER" id="PTHR11538">
    <property type="entry name" value="PHENYLALANYL-TRNA SYNTHETASE"/>
    <property type="match status" value="1"/>
</dbReference>
<keyword evidence="4 13" id="KW-0963">Cytoplasm</keyword>
<comment type="similarity">
    <text evidence="2 13">Belongs to the class-II aminoacyl-tRNA synthetase family. Phe-tRNA synthetase alpha subunit type 1 subfamily.</text>
</comment>
<keyword evidence="8 13" id="KW-0067">ATP-binding</keyword>
<evidence type="ECO:0000256" key="6">
    <source>
        <dbReference type="ARBA" id="ARBA00022723"/>
    </source>
</evidence>
<evidence type="ECO:0000256" key="13">
    <source>
        <dbReference type="HAMAP-Rule" id="MF_00281"/>
    </source>
</evidence>
<evidence type="ECO:0000256" key="3">
    <source>
        <dbReference type="ARBA" id="ARBA00011209"/>
    </source>
</evidence>
<dbReference type="GO" id="GO:0006432">
    <property type="term" value="P:phenylalanyl-tRNA aminoacylation"/>
    <property type="evidence" value="ECO:0007669"/>
    <property type="project" value="UniProtKB-UniRule"/>
</dbReference>
<dbReference type="GO" id="GO:0000287">
    <property type="term" value="F:magnesium ion binding"/>
    <property type="evidence" value="ECO:0007669"/>
    <property type="project" value="UniProtKB-UniRule"/>
</dbReference>
<keyword evidence="7 13" id="KW-0547">Nucleotide-binding</keyword>
<comment type="subcellular location">
    <subcellularLocation>
        <location evidence="1 13">Cytoplasm</location>
    </subcellularLocation>
</comment>
<evidence type="ECO:0000256" key="7">
    <source>
        <dbReference type="ARBA" id="ARBA00022741"/>
    </source>
</evidence>
<evidence type="ECO:0000256" key="4">
    <source>
        <dbReference type="ARBA" id="ARBA00022490"/>
    </source>
</evidence>
<evidence type="ECO:0000313" key="16">
    <source>
        <dbReference type="EMBL" id="TGG88954.1"/>
    </source>
</evidence>
<proteinExistence type="inferred from homology"/>
<dbReference type="GO" id="GO:0005737">
    <property type="term" value="C:cytoplasm"/>
    <property type="evidence" value="ECO:0007669"/>
    <property type="project" value="UniProtKB-SubCell"/>
</dbReference>
<organism evidence="15 17">
    <name type="scientific">Geotoga petraea</name>
    <dbReference type="NCBI Taxonomy" id="28234"/>
    <lineage>
        <taxon>Bacteria</taxon>
        <taxon>Thermotogati</taxon>
        <taxon>Thermotogota</taxon>
        <taxon>Thermotogae</taxon>
        <taxon>Petrotogales</taxon>
        <taxon>Petrotogaceae</taxon>
        <taxon>Geotoga</taxon>
    </lineage>
</organism>
<keyword evidence="9 13" id="KW-0460">Magnesium</keyword>
<dbReference type="GO" id="GO:0005524">
    <property type="term" value="F:ATP binding"/>
    <property type="evidence" value="ECO:0007669"/>
    <property type="project" value="UniProtKB-UniRule"/>
</dbReference>
<dbReference type="Pfam" id="PF02912">
    <property type="entry name" value="Phe_tRNA-synt_N"/>
    <property type="match status" value="1"/>
</dbReference>
<dbReference type="FunFam" id="3.30.930.10:FF:000089">
    <property type="entry name" value="Phenylalanine--tRNA ligase alpha subunit"/>
    <property type="match status" value="1"/>
</dbReference>
<reference evidence="15 17" key="1">
    <citation type="submission" date="2016-10" db="EMBL/GenBank/DDBJ databases">
        <authorList>
            <person name="de Groot N.N."/>
        </authorList>
    </citation>
    <scope>NUCLEOTIDE SEQUENCE [LARGE SCALE GENOMIC DNA]</scope>
    <source>
        <strain evidence="15 17">WG14</strain>
    </source>
</reference>
<evidence type="ECO:0000313" key="17">
    <source>
        <dbReference type="Proteomes" id="UP000199322"/>
    </source>
</evidence>
<dbReference type="InterPro" id="IPR045864">
    <property type="entry name" value="aa-tRNA-synth_II/BPL/LPL"/>
</dbReference>
<evidence type="ECO:0000313" key="15">
    <source>
        <dbReference type="EMBL" id="SDB97240.1"/>
    </source>
</evidence>
<evidence type="ECO:0000256" key="12">
    <source>
        <dbReference type="ARBA" id="ARBA00049255"/>
    </source>
</evidence>
<keyword evidence="5 13" id="KW-0436">Ligase</keyword>
<dbReference type="Pfam" id="PF01409">
    <property type="entry name" value="tRNA-synt_2d"/>
    <property type="match status" value="1"/>
</dbReference>
<gene>
    <name evidence="13 16" type="primary">pheS</name>
    <name evidence="16" type="ORF">E4650_01795</name>
    <name evidence="15" type="ORF">SAMN04488588_0098</name>
</gene>
<dbReference type="CDD" id="cd00496">
    <property type="entry name" value="PheRS_alpha_core"/>
    <property type="match status" value="1"/>
</dbReference>
<evidence type="ECO:0000256" key="2">
    <source>
        <dbReference type="ARBA" id="ARBA00010207"/>
    </source>
</evidence>
<evidence type="ECO:0000256" key="1">
    <source>
        <dbReference type="ARBA" id="ARBA00004496"/>
    </source>
</evidence>
<feature type="binding site" evidence="13">
    <location>
        <position position="254"/>
    </location>
    <ligand>
        <name>Mg(2+)</name>
        <dbReference type="ChEBI" id="CHEBI:18420"/>
        <note>shared with beta subunit</note>
    </ligand>
</feature>
<dbReference type="STRING" id="28234.SAMN04488588_0098"/>
<name>A0A1G6HSP4_9BACT</name>
<protein>
    <recommendedName>
        <fullName evidence="13">Phenylalanine--tRNA ligase alpha subunit</fullName>
        <ecNumber evidence="13">6.1.1.20</ecNumber>
    </recommendedName>
    <alternativeName>
        <fullName evidence="13">Phenylalanyl-tRNA synthetase alpha subunit</fullName>
        <shortName evidence="13">PheRS</shortName>
    </alternativeName>
</protein>
<dbReference type="NCBIfam" id="TIGR00468">
    <property type="entry name" value="pheS"/>
    <property type="match status" value="1"/>
</dbReference>
<dbReference type="InterPro" id="IPR022911">
    <property type="entry name" value="Phe_tRNA_ligase_alpha1_bac"/>
</dbReference>
<keyword evidence="10 13" id="KW-0648">Protein biosynthesis</keyword>
<comment type="subunit">
    <text evidence="3 13">Tetramer of two alpha and two beta subunits.</text>
</comment>
<dbReference type="GO" id="GO:0000049">
    <property type="term" value="F:tRNA binding"/>
    <property type="evidence" value="ECO:0007669"/>
    <property type="project" value="InterPro"/>
</dbReference>
<keyword evidence="17" id="KW-1185">Reference proteome</keyword>
<dbReference type="RefSeq" id="WP_091401811.1">
    <property type="nucleotide sequence ID" value="NZ_FMYV01000001.1"/>
</dbReference>
<dbReference type="InterPro" id="IPR004188">
    <property type="entry name" value="Phe-tRNA_ligase_II_N"/>
</dbReference>
<dbReference type="SUPFAM" id="SSF55681">
    <property type="entry name" value="Class II aaRS and biotin synthetases"/>
    <property type="match status" value="1"/>
</dbReference>
<comment type="cofactor">
    <cofactor evidence="13">
        <name>Mg(2+)</name>
        <dbReference type="ChEBI" id="CHEBI:18420"/>
    </cofactor>
    <text evidence="13">Binds 2 magnesium ions per tetramer.</text>
</comment>
<accession>A0A1G6HSP4</accession>
<dbReference type="Gene3D" id="3.30.930.10">
    <property type="entry name" value="Bira Bifunctional Protein, Domain 2"/>
    <property type="match status" value="1"/>
</dbReference>
<dbReference type="InterPro" id="IPR002319">
    <property type="entry name" value="Phenylalanyl-tRNA_Synthase"/>
</dbReference>
<feature type="domain" description="Aminoacyl-transfer RNA synthetases class-II family profile" evidence="14">
    <location>
        <begin position="108"/>
        <end position="337"/>
    </location>
</feature>
<dbReference type="Proteomes" id="UP000199322">
    <property type="component" value="Unassembled WGS sequence"/>
</dbReference>
<keyword evidence="6 13" id="KW-0479">Metal-binding</keyword>
<dbReference type="InterPro" id="IPR010978">
    <property type="entry name" value="tRNA-bd_arm"/>
</dbReference>
<dbReference type="AlphaFoldDB" id="A0A1G6HSP4"/>
<dbReference type="InterPro" id="IPR004529">
    <property type="entry name" value="Phe-tRNA-synth_IIc_asu"/>
</dbReference>
<evidence type="ECO:0000256" key="11">
    <source>
        <dbReference type="ARBA" id="ARBA00023146"/>
    </source>
</evidence>
<dbReference type="InterPro" id="IPR006195">
    <property type="entry name" value="aa-tRNA-synth_II"/>
</dbReference>
<dbReference type="GO" id="GO:0004826">
    <property type="term" value="F:phenylalanine-tRNA ligase activity"/>
    <property type="evidence" value="ECO:0007669"/>
    <property type="project" value="UniProtKB-UniRule"/>
</dbReference>
<reference evidence="16 18" key="2">
    <citation type="submission" date="2019-04" db="EMBL/GenBank/DDBJ databases">
        <title>Draft genome sequence data and analysis of a Fermenting Bacterium, Geotoga petraea strain HO-Geo1, isolated from heavy-oil petroleum reservoir in Russia.</title>
        <authorList>
            <person name="Grouzdev D.S."/>
            <person name="Semenova E.M."/>
            <person name="Sokolova D.S."/>
            <person name="Tourova T.P."/>
            <person name="Poltaraus A.B."/>
            <person name="Nazina T.N."/>
        </authorList>
    </citation>
    <scope>NUCLEOTIDE SEQUENCE [LARGE SCALE GENOMIC DNA]</scope>
    <source>
        <strain evidence="16 18">HO-Geo1</strain>
    </source>
</reference>
<dbReference type="PANTHER" id="PTHR11538:SF41">
    <property type="entry name" value="PHENYLALANINE--TRNA LIGASE, MITOCHONDRIAL"/>
    <property type="match status" value="1"/>
</dbReference>
<dbReference type="EMBL" id="SRME01000001">
    <property type="protein sequence ID" value="TGG88954.1"/>
    <property type="molecule type" value="Genomic_DNA"/>
</dbReference>
<dbReference type="EMBL" id="FMYV01000001">
    <property type="protein sequence ID" value="SDB97240.1"/>
    <property type="molecule type" value="Genomic_DNA"/>
</dbReference>
<evidence type="ECO:0000256" key="9">
    <source>
        <dbReference type="ARBA" id="ARBA00022842"/>
    </source>
</evidence>
<dbReference type="HAMAP" id="MF_00281">
    <property type="entry name" value="Phe_tRNA_synth_alpha1"/>
    <property type="match status" value="1"/>
</dbReference>
<evidence type="ECO:0000256" key="10">
    <source>
        <dbReference type="ARBA" id="ARBA00022917"/>
    </source>
</evidence>
<comment type="catalytic activity">
    <reaction evidence="12 13">
        <text>tRNA(Phe) + L-phenylalanine + ATP = L-phenylalanyl-tRNA(Phe) + AMP + diphosphate + H(+)</text>
        <dbReference type="Rhea" id="RHEA:19413"/>
        <dbReference type="Rhea" id="RHEA-COMP:9668"/>
        <dbReference type="Rhea" id="RHEA-COMP:9699"/>
        <dbReference type="ChEBI" id="CHEBI:15378"/>
        <dbReference type="ChEBI" id="CHEBI:30616"/>
        <dbReference type="ChEBI" id="CHEBI:33019"/>
        <dbReference type="ChEBI" id="CHEBI:58095"/>
        <dbReference type="ChEBI" id="CHEBI:78442"/>
        <dbReference type="ChEBI" id="CHEBI:78531"/>
        <dbReference type="ChEBI" id="CHEBI:456215"/>
        <dbReference type="EC" id="6.1.1.20"/>
    </reaction>
</comment>
<dbReference type="Proteomes" id="UP000297288">
    <property type="component" value="Unassembled WGS sequence"/>
</dbReference>
<keyword evidence="11 13" id="KW-0030">Aminoacyl-tRNA synthetase</keyword>
<dbReference type="PROSITE" id="PS50862">
    <property type="entry name" value="AA_TRNA_LIGASE_II"/>
    <property type="match status" value="1"/>
</dbReference>
<dbReference type="EC" id="6.1.1.20" evidence="13"/>
<dbReference type="OrthoDB" id="9800719at2"/>
<evidence type="ECO:0000259" key="14">
    <source>
        <dbReference type="PROSITE" id="PS50862"/>
    </source>
</evidence>
<evidence type="ECO:0000256" key="5">
    <source>
        <dbReference type="ARBA" id="ARBA00022598"/>
    </source>
</evidence>
<evidence type="ECO:0000313" key="18">
    <source>
        <dbReference type="Proteomes" id="UP000297288"/>
    </source>
</evidence>
<dbReference type="SUPFAM" id="SSF46589">
    <property type="entry name" value="tRNA-binding arm"/>
    <property type="match status" value="1"/>
</dbReference>
<evidence type="ECO:0000256" key="8">
    <source>
        <dbReference type="ARBA" id="ARBA00022840"/>
    </source>
</evidence>
<sequence>MIDSTIIDDLKSEINKVDNKQDFQNLKASYLGKKGKVKDLMKEISKIEPEKRKAYGQEVNKIKNQIEHIFEEKMEEIKKIEKEKKEKKNWIDVTLPGAITNRGKEHLIEKTARELIEIFTNHGFKQVEGPEVEKTWFNFDALNTPEWHPAREMQDTFYIDSDVGTLLRTHTSPVQVRTMLKEKPPLAIISPGRVFRKDEMDATHLFAFNQLEALYIDKKVSVANLKYYLESFTREFFGSKVDILLRPSYFPFTEPSFEVDLTCIACGGKGCNVCGNTGWIEVLGAGLVNPNVIKNVGLDPDEWQGFALGAGIERFAMLKYNINDIREFVKNDIRFID</sequence>